<gene>
    <name evidence="1" type="ORF">GCM10017774_43170</name>
</gene>
<protein>
    <submittedName>
        <fullName evidence="1">Uncharacterized protein</fullName>
    </submittedName>
</protein>
<organism evidence="1 2">
    <name type="scientific">Lentzea cavernae</name>
    <dbReference type="NCBI Taxonomy" id="2020703"/>
    <lineage>
        <taxon>Bacteria</taxon>
        <taxon>Bacillati</taxon>
        <taxon>Actinomycetota</taxon>
        <taxon>Actinomycetes</taxon>
        <taxon>Pseudonocardiales</taxon>
        <taxon>Pseudonocardiaceae</taxon>
        <taxon>Lentzea</taxon>
    </lineage>
</organism>
<accession>A0ABQ3MGK7</accession>
<dbReference type="RefSeq" id="WP_191300235.1">
    <property type="nucleotide sequence ID" value="NZ_BNAR01000006.1"/>
</dbReference>
<dbReference type="Proteomes" id="UP000605568">
    <property type="component" value="Unassembled WGS sequence"/>
</dbReference>
<evidence type="ECO:0000313" key="2">
    <source>
        <dbReference type="Proteomes" id="UP000605568"/>
    </source>
</evidence>
<comment type="caution">
    <text evidence="1">The sequence shown here is derived from an EMBL/GenBank/DDBJ whole genome shotgun (WGS) entry which is preliminary data.</text>
</comment>
<keyword evidence="2" id="KW-1185">Reference proteome</keyword>
<proteinExistence type="predicted"/>
<sequence>MRIARLFDGRDAGGDLVFAPGRARIGDPAQRALIAGFLRSGKMIARVTALDPDRLDPARPEAVPLSTLTDGVWIWSAGLRYYVEVHGIAPEPDFIAHMAACGYQADEPAESAWREALAVLRAR</sequence>
<name>A0ABQ3MGK7_9PSEU</name>
<dbReference type="EMBL" id="BNAR01000006">
    <property type="protein sequence ID" value="GHH44134.1"/>
    <property type="molecule type" value="Genomic_DNA"/>
</dbReference>
<evidence type="ECO:0000313" key="1">
    <source>
        <dbReference type="EMBL" id="GHH44134.1"/>
    </source>
</evidence>
<reference evidence="2" key="1">
    <citation type="journal article" date="2019" name="Int. J. Syst. Evol. Microbiol.">
        <title>The Global Catalogue of Microorganisms (GCM) 10K type strain sequencing project: providing services to taxonomists for standard genome sequencing and annotation.</title>
        <authorList>
            <consortium name="The Broad Institute Genomics Platform"/>
            <consortium name="The Broad Institute Genome Sequencing Center for Infectious Disease"/>
            <person name="Wu L."/>
            <person name="Ma J."/>
        </authorList>
    </citation>
    <scope>NUCLEOTIDE SEQUENCE [LARGE SCALE GENOMIC DNA]</scope>
    <source>
        <strain evidence="2">CGMCC 4.7367</strain>
    </source>
</reference>